<evidence type="ECO:0000256" key="1">
    <source>
        <dbReference type="SAM" id="Phobius"/>
    </source>
</evidence>
<accession>A0A543CG77</accession>
<evidence type="ECO:0000313" key="2">
    <source>
        <dbReference type="EMBL" id="TQL96114.1"/>
    </source>
</evidence>
<gene>
    <name evidence="2" type="ORF">FB559_1634</name>
</gene>
<dbReference type="EMBL" id="VFOZ01000001">
    <property type="protein sequence ID" value="TQL96114.1"/>
    <property type="molecule type" value="Genomic_DNA"/>
</dbReference>
<name>A0A543CG77_9ACTN</name>
<proteinExistence type="predicted"/>
<feature type="transmembrane region" description="Helical" evidence="1">
    <location>
        <begin position="374"/>
        <end position="396"/>
    </location>
</feature>
<evidence type="ECO:0000313" key="3">
    <source>
        <dbReference type="Proteomes" id="UP000316096"/>
    </source>
</evidence>
<evidence type="ECO:0008006" key="4">
    <source>
        <dbReference type="Google" id="ProtNLM"/>
    </source>
</evidence>
<protein>
    <recommendedName>
        <fullName evidence="4">CorA-like Mg2+ transporter protein</fullName>
    </recommendedName>
</protein>
<sequence>MTRPARAAIVAIYHATFPTAPDWHEGPLPFRHGDVLSDTAARSTYYSRRTARILYGTADRARRWHKPLDHPVGRLRVIGLEAIRLSDEPNASGLVVVHLDAARSNPLRVIRALARRQGAQLDGFDPRGLLGEQAIVESDVPYTLAFVTATGRRLPRLYRHPRYALWPTTDQWLWALASRTNGTDHPPDPRDVPGVWRAASDFEGIRMSADWRGLVLRSGTALVGCRSDDGAKDPFYNHAEVYVHSIYLDAVLIGILQFHGIGQLEDALASALDDPPQTSMAELEQRVTIFRNELWWQHLSTHGVPNQILGAYQRQHRLHERFDRVLTEISDFNRMARDNEKRHVNNALVLFTLTTVPVSIALALLQALGSHNPWTFGVVLAACVILTAALLATRTARVVLRSIRKRLSI</sequence>
<keyword evidence="1" id="KW-1133">Transmembrane helix</keyword>
<organism evidence="2 3">
    <name type="scientific">Actinoallomurus bryophytorum</name>
    <dbReference type="NCBI Taxonomy" id="1490222"/>
    <lineage>
        <taxon>Bacteria</taxon>
        <taxon>Bacillati</taxon>
        <taxon>Actinomycetota</taxon>
        <taxon>Actinomycetes</taxon>
        <taxon>Streptosporangiales</taxon>
        <taxon>Thermomonosporaceae</taxon>
        <taxon>Actinoallomurus</taxon>
    </lineage>
</organism>
<keyword evidence="1" id="KW-0812">Transmembrane</keyword>
<dbReference type="AlphaFoldDB" id="A0A543CG77"/>
<dbReference type="Proteomes" id="UP000316096">
    <property type="component" value="Unassembled WGS sequence"/>
</dbReference>
<reference evidence="2 3" key="1">
    <citation type="submission" date="2019-06" db="EMBL/GenBank/DDBJ databases">
        <title>Sequencing the genomes of 1000 actinobacteria strains.</title>
        <authorList>
            <person name="Klenk H.-P."/>
        </authorList>
    </citation>
    <scope>NUCLEOTIDE SEQUENCE [LARGE SCALE GENOMIC DNA]</scope>
    <source>
        <strain evidence="2 3">DSM 102200</strain>
    </source>
</reference>
<keyword evidence="3" id="KW-1185">Reference proteome</keyword>
<dbReference type="OrthoDB" id="3217793at2"/>
<comment type="caution">
    <text evidence="2">The sequence shown here is derived from an EMBL/GenBank/DDBJ whole genome shotgun (WGS) entry which is preliminary data.</text>
</comment>
<feature type="transmembrane region" description="Helical" evidence="1">
    <location>
        <begin position="344"/>
        <end position="368"/>
    </location>
</feature>
<dbReference type="RefSeq" id="WP_141954901.1">
    <property type="nucleotide sequence ID" value="NZ_VFOZ01000001.1"/>
</dbReference>
<keyword evidence="1" id="KW-0472">Membrane</keyword>